<reference evidence="1" key="1">
    <citation type="submission" date="2020-07" db="EMBL/GenBank/DDBJ databases">
        <title>Huge and variable diversity of episymbiotic CPR bacteria and DPANN archaea in groundwater ecosystems.</title>
        <authorList>
            <person name="He C.Y."/>
            <person name="Keren R."/>
            <person name="Whittaker M."/>
            <person name="Farag I.F."/>
            <person name="Doudna J."/>
            <person name="Cate J.H.D."/>
            <person name="Banfield J.F."/>
        </authorList>
    </citation>
    <scope>NUCLEOTIDE SEQUENCE</scope>
    <source>
        <strain evidence="1">NC_groundwater_763_Ag_S-0.2um_68_21</strain>
    </source>
</reference>
<sequence>MKELLALLKEVNRILREERDSTVRATKQMVGKLEGVSFRCDANRRRLDMLRDRLHSLGNR</sequence>
<accession>A0A932MM05</accession>
<dbReference type="AlphaFoldDB" id="A0A932MM05"/>
<evidence type="ECO:0000313" key="2">
    <source>
        <dbReference type="Proteomes" id="UP000782312"/>
    </source>
</evidence>
<gene>
    <name evidence="1" type="ORF">HYZ11_05920</name>
</gene>
<dbReference type="Proteomes" id="UP000782312">
    <property type="component" value="Unassembled WGS sequence"/>
</dbReference>
<comment type="caution">
    <text evidence="1">The sequence shown here is derived from an EMBL/GenBank/DDBJ whole genome shotgun (WGS) entry which is preliminary data.</text>
</comment>
<name>A0A932MM05_UNCTE</name>
<dbReference type="EMBL" id="JACPUR010000015">
    <property type="protein sequence ID" value="MBI3127120.1"/>
    <property type="molecule type" value="Genomic_DNA"/>
</dbReference>
<evidence type="ECO:0000313" key="1">
    <source>
        <dbReference type="EMBL" id="MBI3127120.1"/>
    </source>
</evidence>
<protein>
    <submittedName>
        <fullName evidence="1">Uncharacterized protein</fullName>
    </submittedName>
</protein>
<organism evidence="1 2">
    <name type="scientific">Tectimicrobiota bacterium</name>
    <dbReference type="NCBI Taxonomy" id="2528274"/>
    <lineage>
        <taxon>Bacteria</taxon>
        <taxon>Pseudomonadati</taxon>
        <taxon>Nitrospinota/Tectimicrobiota group</taxon>
        <taxon>Candidatus Tectimicrobiota</taxon>
    </lineage>
</organism>
<proteinExistence type="predicted"/>